<dbReference type="InterPro" id="IPR001878">
    <property type="entry name" value="Znf_CCHC"/>
</dbReference>
<dbReference type="Pfam" id="PF14223">
    <property type="entry name" value="Retrotran_gag_2"/>
    <property type="match status" value="1"/>
</dbReference>
<protein>
    <submittedName>
        <fullName evidence="4">Reverse transcriptase RNA-dependent DNA polymerase</fullName>
    </submittedName>
</protein>
<dbReference type="Proteomes" id="UP000694240">
    <property type="component" value="Chromosome 6"/>
</dbReference>
<gene>
    <name evidence="4" type="ORF">ISN45_Aa01g040520</name>
</gene>
<keyword evidence="1" id="KW-0479">Metal-binding</keyword>
<dbReference type="GO" id="GO:0008270">
    <property type="term" value="F:zinc ion binding"/>
    <property type="evidence" value="ECO:0007669"/>
    <property type="project" value="UniProtKB-KW"/>
</dbReference>
<name>A0A8T2C8C0_9BRAS</name>
<keyword evidence="4" id="KW-0808">Transferase</keyword>
<dbReference type="InterPro" id="IPR054722">
    <property type="entry name" value="PolX-like_BBD"/>
</dbReference>
<dbReference type="GO" id="GO:0003676">
    <property type="term" value="F:nucleic acid binding"/>
    <property type="evidence" value="ECO:0007669"/>
    <property type="project" value="InterPro"/>
</dbReference>
<dbReference type="Pfam" id="PF07727">
    <property type="entry name" value="RVT_2"/>
    <property type="match status" value="1"/>
</dbReference>
<sequence length="899" mass="102883">MEEPEQGTTPQHMRDQEAYVAWKRKNSIARITLLSCMQDDLMCEFEEYETAKGMWEALKEKFGATSATKLRRLNQKFNDFKKRPNQSMRQHLRVMSNMIRELKNAGQIVSDEQQIQAVLRSLPESWDHMRVQMTHNVNVKTFEDISRHLELEDERLEAAKPFNEANVASSISGLKRKRGNKGNKAPYQTGLKKQNKFAKRGKRGGKKDKTNVKCYNCGLLGHFARECTEAKKVSLNSTCKYAYVSSCVMLAESHPLWIVDSGATDHVARDREAFVEYRRIPKGSRWLYVGNNSKVAVLGIGTCQLHMRGGRTLILHDVLNAPEIRRDLVSVLALLKLGFGLNFHDMCLNITLGSVFFGSGYACDGFIVLDCTTNITSSNDDRCFSYITSSTNVDMNVWHSRLGHIAYVLNLVPSKSVTSTPYELWKGRKPDLIHLRLWGSAAFVRDTSHPHGKLGPRGKKCIFIRYSEHSKGYVLIGEHSDGSVTEIESRDVTFLENDFPRRGEIDKEFHLQEMEDPTNVAPTNQSVEVGESSHELTQLSGRETLVSDPHTEETQEFEVRRSSRGNIPRRRFEIEGEAFMVAMHDDLEPRTVYEALSCPNSDEWNDAIGEELESMKVNQVWDLVDLPPERRAIGNKWIFKIKRKADGSIDRYKAHLVAKGYTQQEGIDYEETFSPVVRFAVIRLILALVAGLDLELHQMDVKTVFLNGELEEEIYMEQPVGFVVEGQERKVCKLKRSIYGLKQSSRQWYFRFHRAITSYDFTMIDEDHCVYVKSTGQSFVIVSLYVDDILLAGNDMEFLMTIKKWLSSHFEMKDMGEADYVLGIKIYRDRSRKLLALSQESYIRTILERFKMLDSNPIETPTAKGESLNLDMCPKTPNEKREMEKVPYSSAVGSLMFAI</sequence>
<feature type="compositionally biased region" description="Basic residues" evidence="2">
    <location>
        <begin position="193"/>
        <end position="206"/>
    </location>
</feature>
<keyword evidence="1" id="KW-0863">Zinc-finger</keyword>
<accession>A0A8T2C8C0</accession>
<keyword evidence="5" id="KW-1185">Reference proteome</keyword>
<keyword evidence="4" id="KW-0695">RNA-directed DNA polymerase</keyword>
<reference evidence="4 5" key="1">
    <citation type="submission" date="2020-12" db="EMBL/GenBank/DDBJ databases">
        <title>Concerted genomic and epigenomic changes stabilize Arabidopsis allopolyploids.</title>
        <authorList>
            <person name="Chen Z."/>
        </authorList>
    </citation>
    <scope>NUCLEOTIDE SEQUENCE [LARGE SCALE GENOMIC DNA]</scope>
    <source>
        <strain evidence="4">Allo738</strain>
        <tissue evidence="4">Leaf</tissue>
    </source>
</reference>
<feature type="region of interest" description="Disordered" evidence="2">
    <location>
        <begin position="169"/>
        <end position="206"/>
    </location>
</feature>
<comment type="caution">
    <text evidence="4">The sequence shown here is derived from an EMBL/GenBank/DDBJ whole genome shotgun (WGS) entry which is preliminary data.</text>
</comment>
<dbReference type="InterPro" id="IPR057670">
    <property type="entry name" value="SH3_retrovirus"/>
</dbReference>
<dbReference type="PANTHER" id="PTHR47592:SF27">
    <property type="entry name" value="OS08G0421700 PROTEIN"/>
    <property type="match status" value="1"/>
</dbReference>
<proteinExistence type="predicted"/>
<dbReference type="EMBL" id="JAEFBK010000006">
    <property type="protein sequence ID" value="KAG7595359.1"/>
    <property type="molecule type" value="Genomic_DNA"/>
</dbReference>
<keyword evidence="4" id="KW-0548">Nucleotidyltransferase</keyword>
<evidence type="ECO:0000256" key="1">
    <source>
        <dbReference type="PROSITE-ProRule" id="PRU00047"/>
    </source>
</evidence>
<keyword evidence="1" id="KW-0862">Zinc</keyword>
<dbReference type="Pfam" id="PF22936">
    <property type="entry name" value="Pol_BBD"/>
    <property type="match status" value="1"/>
</dbReference>
<dbReference type="SMART" id="SM00343">
    <property type="entry name" value="ZnF_C2HC"/>
    <property type="match status" value="1"/>
</dbReference>
<dbReference type="PANTHER" id="PTHR47592">
    <property type="entry name" value="PBF68 PROTEIN"/>
    <property type="match status" value="1"/>
</dbReference>
<dbReference type="GO" id="GO:0003964">
    <property type="term" value="F:RNA-directed DNA polymerase activity"/>
    <property type="evidence" value="ECO:0007669"/>
    <property type="project" value="UniProtKB-KW"/>
</dbReference>
<feature type="domain" description="CCHC-type" evidence="3">
    <location>
        <begin position="213"/>
        <end position="229"/>
    </location>
</feature>
<dbReference type="InterPro" id="IPR013103">
    <property type="entry name" value="RVT_2"/>
</dbReference>
<dbReference type="AlphaFoldDB" id="A0A8T2C8C0"/>
<dbReference type="Pfam" id="PF25597">
    <property type="entry name" value="SH3_retrovirus"/>
    <property type="match status" value="1"/>
</dbReference>
<evidence type="ECO:0000313" key="5">
    <source>
        <dbReference type="Proteomes" id="UP000694240"/>
    </source>
</evidence>
<evidence type="ECO:0000313" key="4">
    <source>
        <dbReference type="EMBL" id="KAG7595359.1"/>
    </source>
</evidence>
<dbReference type="Pfam" id="PF00098">
    <property type="entry name" value="zf-CCHC"/>
    <property type="match status" value="1"/>
</dbReference>
<organism evidence="4 5">
    <name type="scientific">Arabidopsis thaliana x Arabidopsis arenosa</name>
    <dbReference type="NCBI Taxonomy" id="1240361"/>
    <lineage>
        <taxon>Eukaryota</taxon>
        <taxon>Viridiplantae</taxon>
        <taxon>Streptophyta</taxon>
        <taxon>Embryophyta</taxon>
        <taxon>Tracheophyta</taxon>
        <taxon>Spermatophyta</taxon>
        <taxon>Magnoliopsida</taxon>
        <taxon>eudicotyledons</taxon>
        <taxon>Gunneridae</taxon>
        <taxon>Pentapetalae</taxon>
        <taxon>rosids</taxon>
        <taxon>malvids</taxon>
        <taxon>Brassicales</taxon>
        <taxon>Brassicaceae</taxon>
        <taxon>Camelineae</taxon>
        <taxon>Arabidopsis</taxon>
    </lineage>
</organism>
<evidence type="ECO:0000256" key="2">
    <source>
        <dbReference type="SAM" id="MobiDB-lite"/>
    </source>
</evidence>
<evidence type="ECO:0000259" key="3">
    <source>
        <dbReference type="PROSITE" id="PS50158"/>
    </source>
</evidence>
<dbReference type="PROSITE" id="PS50158">
    <property type="entry name" value="ZF_CCHC"/>
    <property type="match status" value="1"/>
</dbReference>